<accession>A9WTV2</accession>
<dbReference type="STRING" id="288705.RSal33209_2900"/>
<keyword evidence="1" id="KW-0012">Acyltransferase</keyword>
<name>A9WTV2_RENSM</name>
<dbReference type="Proteomes" id="UP000002007">
    <property type="component" value="Chromosome"/>
</dbReference>
<dbReference type="KEGG" id="rsa:RSal33209_2900"/>
<reference evidence="2" key="1">
    <citation type="journal article" date="2008" name="J. Bacteriol.">
        <title>Genome sequence of the fish pathogen Renibacterium salmoninarum suggests reductive evolution away from an environmental Arthrobacter ancestor.</title>
        <authorList>
            <person name="Wiens G.D."/>
            <person name="Rockey D.D."/>
            <person name="Wu Z."/>
            <person name="Chang J."/>
            <person name="Levy R."/>
            <person name="Crane S."/>
            <person name="Chen D.S."/>
            <person name="Capri G.R."/>
            <person name="Burnett J.R."/>
            <person name="Sudheesh P.S."/>
            <person name="Schipma M.J."/>
            <person name="Burd H."/>
            <person name="Bhattacharyya A."/>
            <person name="Rhodes L.D."/>
            <person name="Kaul R."/>
            <person name="Strom M.S."/>
        </authorList>
    </citation>
    <scope>NUCLEOTIDE SEQUENCE [LARGE SCALE GENOMIC DNA]</scope>
    <source>
        <strain evidence="2">ATCC 33209 / DSM 20767 / JCM 11484 / NBRC 15589 / NCIMB 2235</strain>
    </source>
</reference>
<protein>
    <submittedName>
        <fullName evidence="1">Citrate synthase</fullName>
        <ecNumber evidence="1">2.3.3.1</ecNumber>
    </submittedName>
</protein>
<sequence length="68" mass="6964">MLMFGALPETTQLTEFQQQIAANSALSQELLSALPAIAASPDLLAGLRAALAFEGATGFKTAANRSVG</sequence>
<keyword evidence="2" id="KW-1185">Reference proteome</keyword>
<gene>
    <name evidence="1" type="ordered locus">RSal33209_2900</name>
</gene>
<keyword evidence="1" id="KW-0808">Transferase</keyword>
<dbReference type="EMBL" id="CP000910">
    <property type="protein sequence ID" value="ABY24623.1"/>
    <property type="molecule type" value="Genomic_DNA"/>
</dbReference>
<dbReference type="Gene3D" id="1.10.580.10">
    <property type="entry name" value="Citrate Synthase, domain 1"/>
    <property type="match status" value="1"/>
</dbReference>
<proteinExistence type="predicted"/>
<dbReference type="InterPro" id="IPR016142">
    <property type="entry name" value="Citrate_synth-like_lrg_a-sub"/>
</dbReference>
<evidence type="ECO:0000313" key="2">
    <source>
        <dbReference type="Proteomes" id="UP000002007"/>
    </source>
</evidence>
<evidence type="ECO:0000313" key="1">
    <source>
        <dbReference type="EMBL" id="ABY24623.1"/>
    </source>
</evidence>
<dbReference type="GO" id="GO:0036440">
    <property type="term" value="F:citrate synthase activity"/>
    <property type="evidence" value="ECO:0007669"/>
    <property type="project" value="UniProtKB-EC"/>
</dbReference>
<organism evidence="1 2">
    <name type="scientific">Renibacterium salmoninarum (strain ATCC 33209 / DSM 20767 / JCM 11484 / NBRC 15589 / NCIMB 2235)</name>
    <dbReference type="NCBI Taxonomy" id="288705"/>
    <lineage>
        <taxon>Bacteria</taxon>
        <taxon>Bacillati</taxon>
        <taxon>Actinomycetota</taxon>
        <taxon>Actinomycetes</taxon>
        <taxon>Micrococcales</taxon>
        <taxon>Micrococcaceae</taxon>
        <taxon>Renibacterium</taxon>
    </lineage>
</organism>
<dbReference type="EC" id="2.3.3.1" evidence="1"/>
<dbReference type="HOGENOM" id="CLU_2791036_0_0_11"/>
<dbReference type="AlphaFoldDB" id="A9WTV2"/>